<dbReference type="AlphaFoldDB" id="A0A7V4XUQ2"/>
<proteinExistence type="predicted"/>
<reference evidence="3" key="1">
    <citation type="journal article" date="2020" name="mSystems">
        <title>Genome- and Community-Level Interaction Insights into Carbon Utilization and Element Cycling Functions of Hydrothermarchaeota in Hydrothermal Sediment.</title>
        <authorList>
            <person name="Zhou Z."/>
            <person name="Liu Y."/>
            <person name="Xu W."/>
            <person name="Pan J."/>
            <person name="Luo Z.H."/>
            <person name="Li M."/>
        </authorList>
    </citation>
    <scope>NUCLEOTIDE SEQUENCE [LARGE SCALE GENOMIC DNA]</scope>
    <source>
        <strain evidence="3">SpSt-855</strain>
    </source>
</reference>
<dbReference type="Pfam" id="PF09723">
    <property type="entry name" value="Zn_ribbon_8"/>
    <property type="match status" value="1"/>
</dbReference>
<evidence type="ECO:0000256" key="1">
    <source>
        <dbReference type="SAM" id="MobiDB-lite"/>
    </source>
</evidence>
<name>A0A7V4XUQ2_9BACT</name>
<organism evidence="3">
    <name type="scientific">Acidobacterium capsulatum</name>
    <dbReference type="NCBI Taxonomy" id="33075"/>
    <lineage>
        <taxon>Bacteria</taxon>
        <taxon>Pseudomonadati</taxon>
        <taxon>Acidobacteriota</taxon>
        <taxon>Terriglobia</taxon>
        <taxon>Terriglobales</taxon>
        <taxon>Acidobacteriaceae</taxon>
        <taxon>Acidobacterium</taxon>
    </lineage>
</organism>
<evidence type="ECO:0000259" key="2">
    <source>
        <dbReference type="SMART" id="SM00834"/>
    </source>
</evidence>
<dbReference type="SMART" id="SM00834">
    <property type="entry name" value="CxxC_CXXC_SSSS"/>
    <property type="match status" value="1"/>
</dbReference>
<gene>
    <name evidence="3" type="ORF">ENW50_13000</name>
</gene>
<dbReference type="PANTHER" id="PTHR34404">
    <property type="entry name" value="REGULATORY PROTEIN, FMDB FAMILY"/>
    <property type="match status" value="1"/>
</dbReference>
<evidence type="ECO:0000313" key="3">
    <source>
        <dbReference type="EMBL" id="HGY95583.1"/>
    </source>
</evidence>
<protein>
    <submittedName>
        <fullName evidence="3">Zinc ribbon domain-containing protein</fullName>
    </submittedName>
</protein>
<dbReference type="EMBL" id="DTKL01000080">
    <property type="protein sequence ID" value="HGY95583.1"/>
    <property type="molecule type" value="Genomic_DNA"/>
</dbReference>
<accession>A0A7V4XUQ2</accession>
<feature type="domain" description="Putative regulatory protein FmdB zinc ribbon" evidence="2">
    <location>
        <begin position="1"/>
        <end position="41"/>
    </location>
</feature>
<dbReference type="InterPro" id="IPR013429">
    <property type="entry name" value="Regulatory_FmdB_Zinc_ribbon"/>
</dbReference>
<feature type="compositionally biased region" description="Low complexity" evidence="1">
    <location>
        <begin position="62"/>
        <end position="102"/>
    </location>
</feature>
<comment type="caution">
    <text evidence="3">The sequence shown here is derived from an EMBL/GenBank/DDBJ whole genome shotgun (WGS) entry which is preliminary data.</text>
</comment>
<dbReference type="PANTHER" id="PTHR34404:SF2">
    <property type="entry name" value="CONSERVED SERINE RICH PROTEIN"/>
    <property type="match status" value="1"/>
</dbReference>
<sequence>MPLYEYRCKQCGHQFEKIQSFSAPELKECPVCQGEVERLLSAPAVQFKGAGWYVTDYAGKNGASKPKSSSSGDSSSPAASESSSTAKSDSAPASSTPAAKSD</sequence>
<feature type="region of interest" description="Disordered" evidence="1">
    <location>
        <begin position="61"/>
        <end position="102"/>
    </location>
</feature>
<dbReference type="NCBIfam" id="TIGR02605">
    <property type="entry name" value="CxxC_CxxC_SSSS"/>
    <property type="match status" value="1"/>
</dbReference>